<feature type="region of interest" description="Disordered" evidence="1">
    <location>
        <begin position="85"/>
        <end position="113"/>
    </location>
</feature>
<feature type="compositionally biased region" description="Basic and acidic residues" evidence="1">
    <location>
        <begin position="85"/>
        <end position="106"/>
    </location>
</feature>
<dbReference type="RefSeq" id="WP_094924626.1">
    <property type="nucleotide sequence ID" value="NZ_NPIA01000004.1"/>
</dbReference>
<name>A0A263BTZ1_9BACI</name>
<keyword evidence="4" id="KW-1185">Reference proteome</keyword>
<evidence type="ECO:0000256" key="2">
    <source>
        <dbReference type="SAM" id="Phobius"/>
    </source>
</evidence>
<proteinExistence type="predicted"/>
<protein>
    <submittedName>
        <fullName evidence="3">Uncharacterized protein</fullName>
    </submittedName>
</protein>
<keyword evidence="2" id="KW-0812">Transmembrane</keyword>
<dbReference type="Proteomes" id="UP000217083">
    <property type="component" value="Unassembled WGS sequence"/>
</dbReference>
<dbReference type="AlphaFoldDB" id="A0A263BTZ1"/>
<accession>A0A263BTZ1</accession>
<comment type="caution">
    <text evidence="3">The sequence shown here is derived from an EMBL/GenBank/DDBJ whole genome shotgun (WGS) entry which is preliminary data.</text>
</comment>
<reference evidence="4" key="1">
    <citation type="submission" date="2017-08" db="EMBL/GenBank/DDBJ databases">
        <authorList>
            <person name="Huang Z."/>
        </authorList>
    </citation>
    <scope>NUCLEOTIDE SEQUENCE [LARGE SCALE GENOMIC DNA]</scope>
    <source>
        <strain evidence="4">SA5d-4</strain>
    </source>
</reference>
<dbReference type="EMBL" id="NPIA01000004">
    <property type="protein sequence ID" value="OZM57028.1"/>
    <property type="molecule type" value="Genomic_DNA"/>
</dbReference>
<keyword evidence="2" id="KW-0472">Membrane</keyword>
<reference evidence="3 4" key="2">
    <citation type="submission" date="2017-09" db="EMBL/GenBank/DDBJ databases">
        <title>Bacillus patelloidae sp. nov., isolated from the intestinal tract of a marine limpet.</title>
        <authorList>
            <person name="Liu R."/>
            <person name="Dong C."/>
            <person name="Shao Z."/>
        </authorList>
    </citation>
    <scope>NUCLEOTIDE SEQUENCE [LARGE SCALE GENOMIC DNA]</scope>
    <source>
        <strain evidence="3 4">SA5d-4</strain>
    </source>
</reference>
<gene>
    <name evidence="3" type="ORF">CIB95_09670</name>
</gene>
<keyword evidence="2" id="KW-1133">Transmembrane helix</keyword>
<organism evidence="3 4">
    <name type="scientific">Lottiidibacillus patelloidae</name>
    <dbReference type="NCBI Taxonomy" id="2670334"/>
    <lineage>
        <taxon>Bacteria</taxon>
        <taxon>Bacillati</taxon>
        <taxon>Bacillota</taxon>
        <taxon>Bacilli</taxon>
        <taxon>Bacillales</taxon>
        <taxon>Bacillaceae</taxon>
        <taxon>Lottiidibacillus</taxon>
    </lineage>
</organism>
<evidence type="ECO:0000313" key="3">
    <source>
        <dbReference type="EMBL" id="OZM57028.1"/>
    </source>
</evidence>
<evidence type="ECO:0000256" key="1">
    <source>
        <dbReference type="SAM" id="MobiDB-lite"/>
    </source>
</evidence>
<feature type="transmembrane region" description="Helical" evidence="2">
    <location>
        <begin position="52"/>
        <end position="74"/>
    </location>
</feature>
<sequence>MANDKLKCLKHEMDPYLSKKQKFTPDLRKRIRSSVKALEQEKDSRARLPKFLFPKLMTAALSLVLVLSIGWVIYENTSFGTKSGNEGKDDPIVLKDVEGNKDKEESPPIGEEEREEKFYLEGVYLMDDAAEVLATYGEPEEKYYDDKTGIETMKYSIQEEPFVWIHFSILDSKIVGLSMYYDGPIHEEGVYNKNRYISDFGEPSEVREVSCYHTATCEELVYRTKTAEKVVRFSWEGHLEFVTIKNTEVYRTALSEEDILSLILKGSEHFW</sequence>
<evidence type="ECO:0000313" key="4">
    <source>
        <dbReference type="Proteomes" id="UP000217083"/>
    </source>
</evidence>